<dbReference type="OrthoDB" id="9770467at2"/>
<keyword evidence="2" id="KW-1133">Transmembrane helix</keyword>
<feature type="transmembrane region" description="Helical" evidence="2">
    <location>
        <begin position="110"/>
        <end position="127"/>
    </location>
</feature>
<reference evidence="5" key="3">
    <citation type="submission" date="2024-03" db="EMBL/GenBank/DDBJ databases">
        <title>The Genome Sequence of Enterococcus sp. DIV0238c.</title>
        <authorList>
            <consortium name="The Broad Institute Genomics Platform"/>
            <consortium name="The Broad Institute Microbial Omics Core"/>
            <consortium name="The Broad Institute Genomic Center for Infectious Diseases"/>
            <person name="Earl A."/>
            <person name="Manson A."/>
            <person name="Gilmore M."/>
            <person name="Schwartman J."/>
            <person name="Shea T."/>
            <person name="Abouelleil A."/>
            <person name="Cao P."/>
            <person name="Chapman S."/>
            <person name="Cusick C."/>
            <person name="Young S."/>
            <person name="Neafsey D."/>
            <person name="Nusbaum C."/>
            <person name="Birren B."/>
        </authorList>
    </citation>
    <scope>NUCLEOTIDE SEQUENCE</scope>
    <source>
        <strain evidence="5">9D6_DIV0238</strain>
    </source>
</reference>
<reference evidence="5" key="2">
    <citation type="submission" date="2017-05" db="EMBL/GenBank/DDBJ databases">
        <authorList>
            <consortium name="The Broad Institute Genomics Platform"/>
            <consortium name="The Broad Institute Genomic Center for Infectious Diseases"/>
            <person name="Earl A."/>
            <person name="Manson A."/>
            <person name="Schwartman J."/>
            <person name="Gilmore M."/>
            <person name="Abouelleil A."/>
            <person name="Cao P."/>
            <person name="Chapman S."/>
            <person name="Cusick C."/>
            <person name="Shea T."/>
            <person name="Young S."/>
            <person name="Neafsey D."/>
            <person name="Nusbaum C."/>
            <person name="Birren B."/>
        </authorList>
    </citation>
    <scope>NUCLEOTIDE SEQUENCE</scope>
    <source>
        <strain evidence="5">9D6_DIV0238</strain>
    </source>
</reference>
<accession>A0A200JGL3</accession>
<evidence type="ECO:0000313" key="5">
    <source>
        <dbReference type="EMBL" id="WYJ93038.1"/>
    </source>
</evidence>
<dbReference type="RefSeq" id="WP_087640310.1">
    <property type="nucleotide sequence ID" value="NZ_CP147246.1"/>
</dbReference>
<feature type="domain" description="Peptidase M56" evidence="3">
    <location>
        <begin position="10"/>
        <end position="304"/>
    </location>
</feature>
<gene>
    <name evidence="5" type="ORF">A5889_000517</name>
    <name evidence="4" type="ORF">A5889_001213</name>
</gene>
<keyword evidence="6" id="KW-1185">Reference proteome</keyword>
<evidence type="ECO:0000313" key="6">
    <source>
        <dbReference type="Proteomes" id="UP000196151"/>
    </source>
</evidence>
<protein>
    <recommendedName>
        <fullName evidence="3">Peptidase M56 domain-containing protein</fullName>
    </recommendedName>
</protein>
<evidence type="ECO:0000313" key="4">
    <source>
        <dbReference type="EMBL" id="OUZ35737.1"/>
    </source>
</evidence>
<feature type="transmembrane region" description="Helical" evidence="2">
    <location>
        <begin position="6"/>
        <end position="27"/>
    </location>
</feature>
<dbReference type="EMBL" id="NIBQ01000001">
    <property type="protein sequence ID" value="OUZ35737.1"/>
    <property type="molecule type" value="Genomic_DNA"/>
</dbReference>
<proteinExistence type="predicted"/>
<feature type="region of interest" description="Disordered" evidence="1">
    <location>
        <begin position="346"/>
        <end position="373"/>
    </location>
</feature>
<dbReference type="PANTHER" id="PTHR34978:SF3">
    <property type="entry name" value="SLR0241 PROTEIN"/>
    <property type="match status" value="1"/>
</dbReference>
<dbReference type="PANTHER" id="PTHR34978">
    <property type="entry name" value="POSSIBLE SENSOR-TRANSDUCER PROTEIN BLAR"/>
    <property type="match status" value="1"/>
</dbReference>
<sequence>MTSVKLLMLLVSLSLSGTILFGIWTLFRRILSKKVSHRVYYYLLLIVLLRLILPISSEQSVIGKSFSTFESSNIYTTFFGPKDRKNPAVIVGDNVVIGDNVVMGSKGKNIAPYILYIWLVICFGFLIQKITKYQSFSKYIKADWHPVDDPLILDTLSTICEEKKIHTTVELYTSALISSPLLLGIKKSYIVLPRVSLTEVQLYHILSHELTHYKNKDLIYKWFMQLILCVHWFNPAVYFIARALNQECEYACDESTTNHYTKEQQFDYGTTLIEMARMPNKYNEKVASVTLYENTNEIKKRLDVLINTHNDRHLKRLTSVFSAMILIFSAIILGAYTVPQKTLPIDKPTDAPSTSESSDEVDATKKPLGRPFS</sequence>
<dbReference type="EMBL" id="CP147246">
    <property type="protein sequence ID" value="WYJ93038.1"/>
    <property type="molecule type" value="Genomic_DNA"/>
</dbReference>
<organism evidence="4">
    <name type="scientific">Candidatus Enterococcus dunnyi</name>
    <dbReference type="NCBI Taxonomy" id="1834192"/>
    <lineage>
        <taxon>Bacteria</taxon>
        <taxon>Bacillati</taxon>
        <taxon>Bacillota</taxon>
        <taxon>Bacilli</taxon>
        <taxon>Lactobacillales</taxon>
        <taxon>Enterococcaceae</taxon>
        <taxon>Enterococcus</taxon>
    </lineage>
</organism>
<keyword evidence="2" id="KW-0812">Transmembrane</keyword>
<dbReference type="Pfam" id="PF05569">
    <property type="entry name" value="Peptidase_M56"/>
    <property type="match status" value="1"/>
</dbReference>
<dbReference type="InterPro" id="IPR052173">
    <property type="entry name" value="Beta-lactam_resp_regulator"/>
</dbReference>
<dbReference type="AlphaFoldDB" id="A0A200JGL3"/>
<feature type="transmembrane region" description="Helical" evidence="2">
    <location>
        <begin position="39"/>
        <end position="57"/>
    </location>
</feature>
<feature type="transmembrane region" description="Helical" evidence="2">
    <location>
        <begin position="317"/>
        <end position="338"/>
    </location>
</feature>
<evidence type="ECO:0000256" key="1">
    <source>
        <dbReference type="SAM" id="MobiDB-lite"/>
    </source>
</evidence>
<keyword evidence="2" id="KW-0472">Membrane</keyword>
<dbReference type="InterPro" id="IPR008756">
    <property type="entry name" value="Peptidase_M56"/>
</dbReference>
<dbReference type="CDD" id="cd07341">
    <property type="entry name" value="M56_BlaR1_MecR1_like"/>
    <property type="match status" value="1"/>
</dbReference>
<dbReference type="Proteomes" id="UP000196151">
    <property type="component" value="Chromosome"/>
</dbReference>
<name>A0A200JGL3_9ENTE</name>
<evidence type="ECO:0000259" key="3">
    <source>
        <dbReference type="Pfam" id="PF05569"/>
    </source>
</evidence>
<reference evidence="4" key="1">
    <citation type="submission" date="2017-05" db="EMBL/GenBank/DDBJ databases">
        <title>The Genome Sequence of Enterococcus sp. 9D6_DIV0238.</title>
        <authorList>
            <consortium name="The Broad Institute Genomics Platform"/>
            <consortium name="The Broad Institute Genomic Center for Infectious Diseases"/>
            <person name="Earl A."/>
            <person name="Manson A."/>
            <person name="Schwartman J."/>
            <person name="Gilmore M."/>
            <person name="Abouelleil A."/>
            <person name="Cao P."/>
            <person name="Chapman S."/>
            <person name="Cusick C."/>
            <person name="Shea T."/>
            <person name="Young S."/>
            <person name="Neafsey D."/>
            <person name="Nusbaum C."/>
            <person name="Birren B."/>
        </authorList>
    </citation>
    <scope>NUCLEOTIDE SEQUENCE [LARGE SCALE GENOMIC DNA]</scope>
    <source>
        <strain evidence="4">9D6_DIV0238</strain>
    </source>
</reference>
<evidence type="ECO:0000256" key="2">
    <source>
        <dbReference type="SAM" id="Phobius"/>
    </source>
</evidence>